<dbReference type="Proteomes" id="UP001472677">
    <property type="component" value="Unassembled WGS sequence"/>
</dbReference>
<evidence type="ECO:0000313" key="2">
    <source>
        <dbReference type="EMBL" id="KAK8587513.1"/>
    </source>
</evidence>
<feature type="compositionally biased region" description="Basic and acidic residues" evidence="1">
    <location>
        <begin position="66"/>
        <end position="76"/>
    </location>
</feature>
<name>A0ABR2FTP4_9ROSI</name>
<comment type="caution">
    <text evidence="2">The sequence shown here is derived from an EMBL/GenBank/DDBJ whole genome shotgun (WGS) entry which is preliminary data.</text>
</comment>
<protein>
    <submittedName>
        <fullName evidence="2">Uncharacterized protein</fullName>
    </submittedName>
</protein>
<evidence type="ECO:0000256" key="1">
    <source>
        <dbReference type="SAM" id="MobiDB-lite"/>
    </source>
</evidence>
<sequence length="76" mass="8714">MIEESIDMQLTELKPLGITHCQVPIEQQHPLFAYGVSSQIYQQYQRTESSHMSILFRHPSNVQHSEPSHLPDAKLG</sequence>
<evidence type="ECO:0000313" key="3">
    <source>
        <dbReference type="Proteomes" id="UP001472677"/>
    </source>
</evidence>
<reference evidence="2 3" key="1">
    <citation type="journal article" date="2024" name="G3 (Bethesda)">
        <title>Genome assembly of Hibiscus sabdariffa L. provides insights into metabolisms of medicinal natural products.</title>
        <authorList>
            <person name="Kim T."/>
        </authorList>
    </citation>
    <scope>NUCLEOTIDE SEQUENCE [LARGE SCALE GENOMIC DNA]</scope>
    <source>
        <strain evidence="2">TK-2024</strain>
        <tissue evidence="2">Old leaves</tissue>
    </source>
</reference>
<keyword evidence="3" id="KW-1185">Reference proteome</keyword>
<feature type="region of interest" description="Disordered" evidence="1">
    <location>
        <begin position="55"/>
        <end position="76"/>
    </location>
</feature>
<dbReference type="EMBL" id="JBBPBM010000004">
    <property type="protein sequence ID" value="KAK8587513.1"/>
    <property type="molecule type" value="Genomic_DNA"/>
</dbReference>
<proteinExistence type="predicted"/>
<gene>
    <name evidence="2" type="ORF">V6N12_022001</name>
</gene>
<organism evidence="2 3">
    <name type="scientific">Hibiscus sabdariffa</name>
    <name type="common">roselle</name>
    <dbReference type="NCBI Taxonomy" id="183260"/>
    <lineage>
        <taxon>Eukaryota</taxon>
        <taxon>Viridiplantae</taxon>
        <taxon>Streptophyta</taxon>
        <taxon>Embryophyta</taxon>
        <taxon>Tracheophyta</taxon>
        <taxon>Spermatophyta</taxon>
        <taxon>Magnoliopsida</taxon>
        <taxon>eudicotyledons</taxon>
        <taxon>Gunneridae</taxon>
        <taxon>Pentapetalae</taxon>
        <taxon>rosids</taxon>
        <taxon>malvids</taxon>
        <taxon>Malvales</taxon>
        <taxon>Malvaceae</taxon>
        <taxon>Malvoideae</taxon>
        <taxon>Hibiscus</taxon>
    </lineage>
</organism>
<accession>A0ABR2FTP4</accession>